<reference evidence="8 9" key="1">
    <citation type="submission" date="2018-11" db="EMBL/GenBank/DDBJ databases">
        <authorList>
            <person name="Zhou Z."/>
            <person name="Wang G."/>
        </authorList>
    </citation>
    <scope>NUCLEOTIDE SEQUENCE [LARGE SCALE GENOMIC DNA]</scope>
    <source>
        <strain evidence="8 9">KCTC52004</strain>
    </source>
</reference>
<dbReference type="InterPro" id="IPR007627">
    <property type="entry name" value="RNA_pol_sigma70_r2"/>
</dbReference>
<dbReference type="InterPro" id="IPR013324">
    <property type="entry name" value="RNA_pol_sigma_r3/r4-like"/>
</dbReference>
<dbReference type="PANTHER" id="PTHR43133:SF46">
    <property type="entry name" value="RNA POLYMERASE SIGMA-70 FACTOR ECF SUBFAMILY"/>
    <property type="match status" value="1"/>
</dbReference>
<evidence type="ECO:0000256" key="3">
    <source>
        <dbReference type="ARBA" id="ARBA00023082"/>
    </source>
</evidence>
<organism evidence="8 9">
    <name type="scientific">Larkinella rosea</name>
    <dbReference type="NCBI Taxonomy" id="2025312"/>
    <lineage>
        <taxon>Bacteria</taxon>
        <taxon>Pseudomonadati</taxon>
        <taxon>Bacteroidota</taxon>
        <taxon>Cytophagia</taxon>
        <taxon>Cytophagales</taxon>
        <taxon>Spirosomataceae</taxon>
        <taxon>Larkinella</taxon>
    </lineage>
</organism>
<comment type="caution">
    <text evidence="8">The sequence shown here is derived from an EMBL/GenBank/DDBJ whole genome shotgun (WGS) entry which is preliminary data.</text>
</comment>
<dbReference type="Pfam" id="PF08281">
    <property type="entry name" value="Sigma70_r4_2"/>
    <property type="match status" value="1"/>
</dbReference>
<evidence type="ECO:0000313" key="9">
    <source>
        <dbReference type="Proteomes" id="UP000271925"/>
    </source>
</evidence>
<evidence type="ECO:0000256" key="5">
    <source>
        <dbReference type="SAM" id="Phobius"/>
    </source>
</evidence>
<keyword evidence="5" id="KW-1133">Transmembrane helix</keyword>
<dbReference type="AlphaFoldDB" id="A0A3P1C2Y8"/>
<feature type="domain" description="RNA polymerase sigma-70 region 2" evidence="6">
    <location>
        <begin position="13"/>
        <end position="79"/>
    </location>
</feature>
<keyword evidence="5" id="KW-0812">Transmembrane</keyword>
<keyword evidence="2" id="KW-0805">Transcription regulation</keyword>
<name>A0A3P1C2Y8_9BACT</name>
<dbReference type="GO" id="GO:0006352">
    <property type="term" value="P:DNA-templated transcription initiation"/>
    <property type="evidence" value="ECO:0007669"/>
    <property type="project" value="InterPro"/>
</dbReference>
<evidence type="ECO:0000256" key="1">
    <source>
        <dbReference type="ARBA" id="ARBA00010641"/>
    </source>
</evidence>
<dbReference type="InterPro" id="IPR014284">
    <property type="entry name" value="RNA_pol_sigma-70_dom"/>
</dbReference>
<dbReference type="NCBIfam" id="TIGR02937">
    <property type="entry name" value="sigma70-ECF"/>
    <property type="match status" value="1"/>
</dbReference>
<feature type="transmembrane region" description="Helical" evidence="5">
    <location>
        <begin position="236"/>
        <end position="257"/>
    </location>
</feature>
<proteinExistence type="inferred from homology"/>
<dbReference type="Gene3D" id="1.10.1740.10">
    <property type="match status" value="1"/>
</dbReference>
<sequence length="483" mass="54362">MNDVTSHFWEATYRQHIAKMIGVCYRYTRNRQTAEDLAHDAFLVAIDKASSFENKGSFEGWFRRIVVNMALQYLRQQKKRKAHEDRIARETAFIDFPNEHQPGDEPGFSAAELLDAVGRLPEHHKLVFNLYVFDQFTHAQIGAELGISEGTSKSHLARARKKIREILIHKANEGKKRKRFLLLLLLPDRFLKIDHFLTGKLRRLELQPRNISPINPTGFGTVSAPMFKTTSGFSPGFLLTNVASLAMVMNLAVVFWLHWKPGTELKKAIKSEKPVPVMSSVSGFNLENRVAKKFLNLAASTATFSKNGILPSEKTLNSKNMKSLNTVSALLLTTSALALDSTSHLTRAPQLIPSKSQEVAKTASFETTRPIELLKPTIKTDSEEMHGTFYASELFWSADNNQVYFRGNNVKVNLNTQKFTGSGKFSLFGKISCLIVDGTPRELNETVKLSEKKYRLVKLKEKEAIEKYGDKGKIGAVEITLAE</sequence>
<dbReference type="PANTHER" id="PTHR43133">
    <property type="entry name" value="RNA POLYMERASE ECF-TYPE SIGMA FACTO"/>
    <property type="match status" value="1"/>
</dbReference>
<evidence type="ECO:0000313" key="8">
    <source>
        <dbReference type="EMBL" id="RRB07609.1"/>
    </source>
</evidence>
<keyword evidence="9" id="KW-1185">Reference proteome</keyword>
<dbReference type="GO" id="GO:0003677">
    <property type="term" value="F:DNA binding"/>
    <property type="evidence" value="ECO:0007669"/>
    <property type="project" value="InterPro"/>
</dbReference>
<comment type="similarity">
    <text evidence="1">Belongs to the sigma-70 factor family. ECF subfamily.</text>
</comment>
<feature type="domain" description="RNA polymerase sigma factor 70 region 4 type 2" evidence="7">
    <location>
        <begin position="112"/>
        <end position="163"/>
    </location>
</feature>
<evidence type="ECO:0000256" key="4">
    <source>
        <dbReference type="ARBA" id="ARBA00023163"/>
    </source>
</evidence>
<dbReference type="Gene3D" id="1.10.10.10">
    <property type="entry name" value="Winged helix-like DNA-binding domain superfamily/Winged helix DNA-binding domain"/>
    <property type="match status" value="1"/>
</dbReference>
<evidence type="ECO:0000259" key="7">
    <source>
        <dbReference type="Pfam" id="PF08281"/>
    </source>
</evidence>
<dbReference type="Proteomes" id="UP000271925">
    <property type="component" value="Unassembled WGS sequence"/>
</dbReference>
<accession>A0A3P1C2Y8</accession>
<dbReference type="InterPro" id="IPR013249">
    <property type="entry name" value="RNA_pol_sigma70_r4_t2"/>
</dbReference>
<evidence type="ECO:0000256" key="2">
    <source>
        <dbReference type="ARBA" id="ARBA00023015"/>
    </source>
</evidence>
<keyword evidence="4" id="KW-0804">Transcription</keyword>
<dbReference type="GO" id="GO:0016987">
    <property type="term" value="F:sigma factor activity"/>
    <property type="evidence" value="ECO:0007669"/>
    <property type="project" value="UniProtKB-KW"/>
</dbReference>
<dbReference type="EMBL" id="RQJO01000007">
    <property type="protein sequence ID" value="RRB07609.1"/>
    <property type="molecule type" value="Genomic_DNA"/>
</dbReference>
<dbReference type="InterPro" id="IPR036388">
    <property type="entry name" value="WH-like_DNA-bd_sf"/>
</dbReference>
<dbReference type="InterPro" id="IPR013325">
    <property type="entry name" value="RNA_pol_sigma_r2"/>
</dbReference>
<dbReference type="SUPFAM" id="SSF88659">
    <property type="entry name" value="Sigma3 and sigma4 domains of RNA polymerase sigma factors"/>
    <property type="match status" value="1"/>
</dbReference>
<keyword evidence="3" id="KW-0731">Sigma factor</keyword>
<dbReference type="OrthoDB" id="1274624at2"/>
<dbReference type="Pfam" id="PF04542">
    <property type="entry name" value="Sigma70_r2"/>
    <property type="match status" value="1"/>
</dbReference>
<protein>
    <submittedName>
        <fullName evidence="8">RNA polymerase sigma factor</fullName>
    </submittedName>
</protein>
<gene>
    <name evidence="8" type="ORF">EHT25_07465</name>
</gene>
<dbReference type="CDD" id="cd06171">
    <property type="entry name" value="Sigma70_r4"/>
    <property type="match status" value="1"/>
</dbReference>
<dbReference type="RefSeq" id="WP_124872843.1">
    <property type="nucleotide sequence ID" value="NZ_RQJO01000007.1"/>
</dbReference>
<keyword evidence="5" id="KW-0472">Membrane</keyword>
<dbReference type="InterPro" id="IPR039425">
    <property type="entry name" value="RNA_pol_sigma-70-like"/>
</dbReference>
<evidence type="ECO:0000259" key="6">
    <source>
        <dbReference type="Pfam" id="PF04542"/>
    </source>
</evidence>
<dbReference type="SUPFAM" id="SSF88946">
    <property type="entry name" value="Sigma2 domain of RNA polymerase sigma factors"/>
    <property type="match status" value="1"/>
</dbReference>